<dbReference type="PANTHER" id="PTHR32315">
    <property type="entry name" value="ADENINE PHOSPHORIBOSYLTRANSFERASE"/>
    <property type="match status" value="1"/>
</dbReference>
<reference evidence="14" key="1">
    <citation type="submission" date="2016-10" db="EMBL/GenBank/DDBJ databases">
        <authorList>
            <person name="Varghese N."/>
            <person name="Submissions S."/>
        </authorList>
    </citation>
    <scope>NUCLEOTIDE SEQUENCE [LARGE SCALE GENOMIC DNA]</scope>
    <source>
        <strain evidence="14">CGMCC 1.10971</strain>
    </source>
</reference>
<dbReference type="GO" id="GO:0044209">
    <property type="term" value="P:AMP salvage"/>
    <property type="evidence" value="ECO:0007669"/>
    <property type="project" value="UniProtKB-UniRule"/>
</dbReference>
<evidence type="ECO:0000256" key="7">
    <source>
        <dbReference type="ARBA" id="ARBA00022490"/>
    </source>
</evidence>
<dbReference type="GO" id="GO:0006168">
    <property type="term" value="P:adenine salvage"/>
    <property type="evidence" value="ECO:0007669"/>
    <property type="project" value="InterPro"/>
</dbReference>
<dbReference type="GO" id="GO:0005737">
    <property type="term" value="C:cytoplasm"/>
    <property type="evidence" value="ECO:0007669"/>
    <property type="project" value="UniProtKB-SubCell"/>
</dbReference>
<organism evidence="13 14">
    <name type="scientific">Neptunomonas qingdaonensis</name>
    <dbReference type="NCBI Taxonomy" id="1045558"/>
    <lineage>
        <taxon>Bacteria</taxon>
        <taxon>Pseudomonadati</taxon>
        <taxon>Pseudomonadota</taxon>
        <taxon>Gammaproteobacteria</taxon>
        <taxon>Oceanospirillales</taxon>
        <taxon>Oceanospirillaceae</taxon>
        <taxon>Neptunomonas</taxon>
    </lineage>
</organism>
<accession>A0A1I2PDL0</accession>
<keyword evidence="14" id="KW-1185">Reference proteome</keyword>
<dbReference type="InterPro" id="IPR000836">
    <property type="entry name" value="PRTase_dom"/>
</dbReference>
<evidence type="ECO:0000256" key="3">
    <source>
        <dbReference type="ARBA" id="ARBA00004496"/>
    </source>
</evidence>
<keyword evidence="10 11" id="KW-0660">Purine salvage</keyword>
<dbReference type="HAMAP" id="MF_00004">
    <property type="entry name" value="Aden_phosphoribosyltr"/>
    <property type="match status" value="1"/>
</dbReference>
<protein>
    <recommendedName>
        <fullName evidence="6 11">Adenine phosphoribosyltransferase</fullName>
        <shortName evidence="11">APRT</shortName>
        <ecNumber evidence="6 11">2.4.2.7</ecNumber>
    </recommendedName>
</protein>
<dbReference type="CDD" id="cd06223">
    <property type="entry name" value="PRTases_typeI"/>
    <property type="match status" value="1"/>
</dbReference>
<dbReference type="NCBIfam" id="NF002634">
    <property type="entry name" value="PRK02304.1-3"/>
    <property type="match status" value="1"/>
</dbReference>
<dbReference type="GO" id="GO:0002055">
    <property type="term" value="F:adenine binding"/>
    <property type="evidence" value="ECO:0007669"/>
    <property type="project" value="TreeGrafter"/>
</dbReference>
<comment type="function">
    <text evidence="2 11">Catalyzes a salvage reaction resulting in the formation of AMP, that is energically less costly than de novo synthesis.</text>
</comment>
<evidence type="ECO:0000256" key="5">
    <source>
        <dbReference type="ARBA" id="ARBA00008391"/>
    </source>
</evidence>
<dbReference type="Gene3D" id="3.40.50.2020">
    <property type="match status" value="1"/>
</dbReference>
<comment type="similarity">
    <text evidence="5 11">Belongs to the purine/pyrimidine phosphoribosyltransferase family.</text>
</comment>
<dbReference type="UniPathway" id="UPA00588">
    <property type="reaction ID" value="UER00646"/>
</dbReference>
<evidence type="ECO:0000256" key="9">
    <source>
        <dbReference type="ARBA" id="ARBA00022679"/>
    </source>
</evidence>
<keyword evidence="9 11" id="KW-0808">Transferase</keyword>
<comment type="pathway">
    <text evidence="4 11">Purine metabolism; AMP biosynthesis via salvage pathway; AMP from adenine: step 1/1.</text>
</comment>
<dbReference type="NCBIfam" id="TIGR01090">
    <property type="entry name" value="apt"/>
    <property type="match status" value="1"/>
</dbReference>
<dbReference type="AlphaFoldDB" id="A0A1I2PDL0"/>
<evidence type="ECO:0000313" key="14">
    <source>
        <dbReference type="Proteomes" id="UP000198623"/>
    </source>
</evidence>
<dbReference type="GO" id="GO:0016208">
    <property type="term" value="F:AMP binding"/>
    <property type="evidence" value="ECO:0007669"/>
    <property type="project" value="TreeGrafter"/>
</dbReference>
<comment type="subunit">
    <text evidence="11">Homodimer.</text>
</comment>
<evidence type="ECO:0000256" key="2">
    <source>
        <dbReference type="ARBA" id="ARBA00003968"/>
    </source>
</evidence>
<dbReference type="SUPFAM" id="SSF53271">
    <property type="entry name" value="PRTase-like"/>
    <property type="match status" value="1"/>
</dbReference>
<dbReference type="PANTHER" id="PTHR32315:SF3">
    <property type="entry name" value="ADENINE PHOSPHORIBOSYLTRANSFERASE"/>
    <property type="match status" value="1"/>
</dbReference>
<evidence type="ECO:0000313" key="13">
    <source>
        <dbReference type="EMBL" id="SFG11541.1"/>
    </source>
</evidence>
<name>A0A1I2PDL0_9GAMM</name>
<keyword evidence="8 11" id="KW-0328">Glycosyltransferase</keyword>
<dbReference type="Pfam" id="PF00156">
    <property type="entry name" value="Pribosyltran"/>
    <property type="match status" value="1"/>
</dbReference>
<dbReference type="STRING" id="1045558.SAMN05216175_103287"/>
<evidence type="ECO:0000256" key="10">
    <source>
        <dbReference type="ARBA" id="ARBA00022726"/>
    </source>
</evidence>
<dbReference type="InterPro" id="IPR050054">
    <property type="entry name" value="UPRTase/APRTase"/>
</dbReference>
<evidence type="ECO:0000259" key="12">
    <source>
        <dbReference type="Pfam" id="PF00156"/>
    </source>
</evidence>
<dbReference type="InterPro" id="IPR005764">
    <property type="entry name" value="Ade_phspho_trans"/>
</dbReference>
<dbReference type="NCBIfam" id="NF002636">
    <property type="entry name" value="PRK02304.1-5"/>
    <property type="match status" value="1"/>
</dbReference>
<evidence type="ECO:0000256" key="8">
    <source>
        <dbReference type="ARBA" id="ARBA00022676"/>
    </source>
</evidence>
<feature type="domain" description="Phosphoribosyltransferase" evidence="12">
    <location>
        <begin position="35"/>
        <end position="160"/>
    </location>
</feature>
<dbReference type="OrthoDB" id="9803963at2"/>
<proteinExistence type="inferred from homology"/>
<dbReference type="GO" id="GO:0006166">
    <property type="term" value="P:purine ribonucleoside salvage"/>
    <property type="evidence" value="ECO:0007669"/>
    <property type="project" value="UniProtKB-UniRule"/>
</dbReference>
<dbReference type="EMBL" id="FOOU01000003">
    <property type="protein sequence ID" value="SFG11541.1"/>
    <property type="molecule type" value="Genomic_DNA"/>
</dbReference>
<evidence type="ECO:0000256" key="11">
    <source>
        <dbReference type="HAMAP-Rule" id="MF_00004"/>
    </source>
</evidence>
<evidence type="ECO:0000256" key="1">
    <source>
        <dbReference type="ARBA" id="ARBA00000868"/>
    </source>
</evidence>
<dbReference type="InterPro" id="IPR029057">
    <property type="entry name" value="PRTase-like"/>
</dbReference>
<comment type="catalytic activity">
    <reaction evidence="1 11">
        <text>AMP + diphosphate = 5-phospho-alpha-D-ribose 1-diphosphate + adenine</text>
        <dbReference type="Rhea" id="RHEA:16609"/>
        <dbReference type="ChEBI" id="CHEBI:16708"/>
        <dbReference type="ChEBI" id="CHEBI:33019"/>
        <dbReference type="ChEBI" id="CHEBI:58017"/>
        <dbReference type="ChEBI" id="CHEBI:456215"/>
        <dbReference type="EC" id="2.4.2.7"/>
    </reaction>
</comment>
<keyword evidence="7 11" id="KW-0963">Cytoplasm</keyword>
<evidence type="ECO:0000256" key="4">
    <source>
        <dbReference type="ARBA" id="ARBA00004659"/>
    </source>
</evidence>
<gene>
    <name evidence="11" type="primary">apt</name>
    <name evidence="13" type="ORF">SAMN05216175_103287</name>
</gene>
<dbReference type="RefSeq" id="WP_090725905.1">
    <property type="nucleotide sequence ID" value="NZ_FOOU01000003.1"/>
</dbReference>
<dbReference type="FunFam" id="3.40.50.2020:FF:000021">
    <property type="entry name" value="Adenine phosphoribosyltransferase"/>
    <property type="match status" value="1"/>
</dbReference>
<dbReference type="Proteomes" id="UP000198623">
    <property type="component" value="Unassembled WGS sequence"/>
</dbReference>
<dbReference type="EC" id="2.4.2.7" evidence="6 11"/>
<dbReference type="GO" id="GO:0003999">
    <property type="term" value="F:adenine phosphoribosyltransferase activity"/>
    <property type="evidence" value="ECO:0007669"/>
    <property type="project" value="UniProtKB-UniRule"/>
</dbReference>
<evidence type="ECO:0000256" key="6">
    <source>
        <dbReference type="ARBA" id="ARBA00011893"/>
    </source>
</evidence>
<sequence length="180" mass="19961">MSYDEFYVKSVIRSLPDWPEPGVMFRDITPLFKDPKALRMVADGFIQRYMESDLTHIACIDARGFLIASIMAYQMQKPLVLVRKKGKLPGKTVHQEYQLEYGTSAVEMQIDAVGPGDRVLVFDDLIATGGTLLAACTLIKKLGAEVIECAALIDLPDLEGSVRIQETGIPVYTMLAYEGL</sequence>
<comment type="subcellular location">
    <subcellularLocation>
        <location evidence="3 11">Cytoplasm</location>
    </subcellularLocation>
</comment>